<feature type="signal peptide" evidence="1">
    <location>
        <begin position="1"/>
        <end position="38"/>
    </location>
</feature>
<feature type="chain" id="PRO_5005282200" evidence="1">
    <location>
        <begin position="39"/>
        <end position="187"/>
    </location>
</feature>
<dbReference type="RefSeq" id="WP_048442705.1">
    <property type="nucleotide sequence ID" value="NZ_LABY01000020.1"/>
</dbReference>
<protein>
    <submittedName>
        <fullName evidence="2">Tat pathway signal protein</fullName>
    </submittedName>
</protein>
<organism evidence="2 3">
    <name type="scientific">Methylobacterium variabile</name>
    <dbReference type="NCBI Taxonomy" id="298794"/>
    <lineage>
        <taxon>Bacteria</taxon>
        <taxon>Pseudomonadati</taxon>
        <taxon>Pseudomonadota</taxon>
        <taxon>Alphaproteobacteria</taxon>
        <taxon>Hyphomicrobiales</taxon>
        <taxon>Methylobacteriaceae</taxon>
        <taxon>Methylobacterium</taxon>
    </lineage>
</organism>
<reference evidence="2 3" key="1">
    <citation type="submission" date="2015-03" db="EMBL/GenBank/DDBJ databases">
        <title>Genome sequencing of Methylobacterium variabile DSM 16961.</title>
        <authorList>
            <person name="Chaudhry V."/>
            <person name="Patil P.B."/>
        </authorList>
    </citation>
    <scope>NUCLEOTIDE SEQUENCE [LARGE SCALE GENOMIC DNA]</scope>
    <source>
        <strain evidence="2 3">DSM 16961</strain>
    </source>
</reference>
<evidence type="ECO:0000313" key="2">
    <source>
        <dbReference type="EMBL" id="KMO42345.1"/>
    </source>
</evidence>
<dbReference type="Proteomes" id="UP000035955">
    <property type="component" value="Unassembled WGS sequence"/>
</dbReference>
<dbReference type="AlphaFoldDB" id="A0A0J6T4H8"/>
<keyword evidence="3" id="KW-1185">Reference proteome</keyword>
<sequence>MLTQGLPWFRARIGHIGLDLAFCLVLSLVLLASVVAQAAPAQATEAQAAPAHAAPAQGAPAQGAPAQAAAGVPLRVELNKLETAGETCKAVMIVENGKGGPIRSLRLDLYAFDPDGVAQKRSVVELGPVPARKTALRQFEIAGAPCAQVGRVLLNDVTACEGQDLTRETCLERIEPASAKGAAPFLR</sequence>
<name>A0A0J6T4H8_9HYPH</name>
<evidence type="ECO:0000256" key="1">
    <source>
        <dbReference type="SAM" id="SignalP"/>
    </source>
</evidence>
<gene>
    <name evidence="2" type="ORF">VQ02_03155</name>
</gene>
<comment type="caution">
    <text evidence="2">The sequence shown here is derived from an EMBL/GenBank/DDBJ whole genome shotgun (WGS) entry which is preliminary data.</text>
</comment>
<accession>A0A0J6T4H8</accession>
<dbReference type="EMBL" id="LABY01000020">
    <property type="protein sequence ID" value="KMO42345.1"/>
    <property type="molecule type" value="Genomic_DNA"/>
</dbReference>
<evidence type="ECO:0000313" key="3">
    <source>
        <dbReference type="Proteomes" id="UP000035955"/>
    </source>
</evidence>
<proteinExistence type="predicted"/>
<dbReference type="PATRIC" id="fig|298794.3.peg.2948"/>
<keyword evidence="1" id="KW-0732">Signal</keyword>
<dbReference type="OrthoDB" id="7707524at2"/>